<evidence type="ECO:0000256" key="1">
    <source>
        <dbReference type="SAM" id="Phobius"/>
    </source>
</evidence>
<sequence>MDLVMDIIYSSIIILTAIFSSFLSIKAVRNGNAKTNVFGVHSNGFLINFALIIIWYFSLKLMSSKLMAKISAALSILILVLVDNILRYKYIIDKKEYRIVEIVIFDTISLIGLLVFLYYAWR</sequence>
<dbReference type="RefSeq" id="WP_079490920.1">
    <property type="nucleotide sequence ID" value="NZ_FUZT01000004.1"/>
</dbReference>
<keyword evidence="1" id="KW-0812">Transmembrane</keyword>
<keyword evidence="3" id="KW-1185">Reference proteome</keyword>
<evidence type="ECO:0000313" key="2">
    <source>
        <dbReference type="EMBL" id="SKC62208.1"/>
    </source>
</evidence>
<organism evidence="2 3">
    <name type="scientific">Maledivibacter halophilus</name>
    <dbReference type="NCBI Taxonomy" id="36842"/>
    <lineage>
        <taxon>Bacteria</taxon>
        <taxon>Bacillati</taxon>
        <taxon>Bacillota</taxon>
        <taxon>Clostridia</taxon>
        <taxon>Peptostreptococcales</taxon>
        <taxon>Caminicellaceae</taxon>
        <taxon>Maledivibacter</taxon>
    </lineage>
</organism>
<feature type="transmembrane region" description="Helical" evidence="1">
    <location>
        <begin position="37"/>
        <end position="58"/>
    </location>
</feature>
<protein>
    <submittedName>
        <fullName evidence="2">Uncharacterized protein</fullName>
    </submittedName>
</protein>
<gene>
    <name evidence="2" type="ORF">SAMN02194393_01743</name>
</gene>
<dbReference type="STRING" id="36842.SAMN02194393_01743"/>
<reference evidence="2 3" key="1">
    <citation type="submission" date="2017-02" db="EMBL/GenBank/DDBJ databases">
        <authorList>
            <person name="Peterson S.W."/>
        </authorList>
    </citation>
    <scope>NUCLEOTIDE SEQUENCE [LARGE SCALE GENOMIC DNA]</scope>
    <source>
        <strain evidence="2 3">M1</strain>
    </source>
</reference>
<proteinExistence type="predicted"/>
<dbReference type="EMBL" id="FUZT01000004">
    <property type="protein sequence ID" value="SKC62208.1"/>
    <property type="molecule type" value="Genomic_DNA"/>
</dbReference>
<keyword evidence="1" id="KW-1133">Transmembrane helix</keyword>
<name>A0A1T5KFP2_9FIRM</name>
<feature type="transmembrane region" description="Helical" evidence="1">
    <location>
        <begin position="70"/>
        <end position="87"/>
    </location>
</feature>
<dbReference type="Proteomes" id="UP000190285">
    <property type="component" value="Unassembled WGS sequence"/>
</dbReference>
<evidence type="ECO:0000313" key="3">
    <source>
        <dbReference type="Proteomes" id="UP000190285"/>
    </source>
</evidence>
<keyword evidence="1" id="KW-0472">Membrane</keyword>
<accession>A0A1T5KFP2</accession>
<feature type="transmembrane region" description="Helical" evidence="1">
    <location>
        <begin position="6"/>
        <end position="25"/>
    </location>
</feature>
<feature type="transmembrane region" description="Helical" evidence="1">
    <location>
        <begin position="99"/>
        <end position="121"/>
    </location>
</feature>
<dbReference type="AlphaFoldDB" id="A0A1T5KFP2"/>